<organism evidence="2 3">
    <name type="scientific">Adiantum capillus-veneris</name>
    <name type="common">Maidenhair fern</name>
    <dbReference type="NCBI Taxonomy" id="13818"/>
    <lineage>
        <taxon>Eukaryota</taxon>
        <taxon>Viridiplantae</taxon>
        <taxon>Streptophyta</taxon>
        <taxon>Embryophyta</taxon>
        <taxon>Tracheophyta</taxon>
        <taxon>Polypodiopsida</taxon>
        <taxon>Polypodiidae</taxon>
        <taxon>Polypodiales</taxon>
        <taxon>Pteridineae</taxon>
        <taxon>Pteridaceae</taxon>
        <taxon>Vittarioideae</taxon>
        <taxon>Adiantum</taxon>
    </lineage>
</organism>
<dbReference type="Proteomes" id="UP000886520">
    <property type="component" value="Chromosome 8"/>
</dbReference>
<dbReference type="AlphaFoldDB" id="A0A9D4UZP6"/>
<sequence length="82" mass="8877">MSLPMKLALKHHLEPSYHLELAPLPKTQVDEQSSSRFANSDTRSREVSTSEGHIQLMAGSRGVLVVEDASLTGTTSLSLTSL</sequence>
<comment type="caution">
    <text evidence="2">The sequence shown here is derived from an EMBL/GenBank/DDBJ whole genome shotgun (WGS) entry which is preliminary data.</text>
</comment>
<keyword evidence="3" id="KW-1185">Reference proteome</keyword>
<evidence type="ECO:0000256" key="1">
    <source>
        <dbReference type="SAM" id="MobiDB-lite"/>
    </source>
</evidence>
<feature type="region of interest" description="Disordered" evidence="1">
    <location>
        <begin position="28"/>
        <end position="50"/>
    </location>
</feature>
<reference evidence="2" key="1">
    <citation type="submission" date="2021-01" db="EMBL/GenBank/DDBJ databases">
        <title>Adiantum capillus-veneris genome.</title>
        <authorList>
            <person name="Fang Y."/>
            <person name="Liao Q."/>
        </authorList>
    </citation>
    <scope>NUCLEOTIDE SEQUENCE</scope>
    <source>
        <strain evidence="2">H3</strain>
        <tissue evidence="2">Leaf</tissue>
    </source>
</reference>
<proteinExistence type="predicted"/>
<evidence type="ECO:0000313" key="2">
    <source>
        <dbReference type="EMBL" id="KAI5076332.1"/>
    </source>
</evidence>
<protein>
    <submittedName>
        <fullName evidence="2">Uncharacterized protein</fullName>
    </submittedName>
</protein>
<feature type="compositionally biased region" description="Polar residues" evidence="1">
    <location>
        <begin position="30"/>
        <end position="41"/>
    </location>
</feature>
<accession>A0A9D4UZP6</accession>
<dbReference type="EMBL" id="JABFUD020000008">
    <property type="protein sequence ID" value="KAI5076332.1"/>
    <property type="molecule type" value="Genomic_DNA"/>
</dbReference>
<gene>
    <name evidence="2" type="ORF">GOP47_0008397</name>
</gene>
<evidence type="ECO:0000313" key="3">
    <source>
        <dbReference type="Proteomes" id="UP000886520"/>
    </source>
</evidence>
<name>A0A9D4UZP6_ADICA</name>